<dbReference type="PANTHER" id="PTHR31111">
    <property type="entry name" value="BNAA05G37150D PROTEIN-RELATED"/>
    <property type="match status" value="1"/>
</dbReference>
<evidence type="ECO:0000259" key="1">
    <source>
        <dbReference type="Pfam" id="PF08268"/>
    </source>
</evidence>
<sequence length="117" mass="13865">MKTCYQSFIFRLVRQVGQNLVLWVVEDAGNHKWSKHSYVLSPLEEKILEFTKFVGMTRTGEVVYSTGEIVYSWNSSVWFYNIEKNTIKRVNIQGLEELEHPTFINTFVDYVENMKFL</sequence>
<dbReference type="Proteomes" id="UP000694005">
    <property type="component" value="Chromosome A08"/>
</dbReference>
<dbReference type="Gramene" id="A08p17640.2_BraZ1">
    <property type="protein sequence ID" value="A08p17640.2_BraZ1.CDS"/>
    <property type="gene ID" value="A08g17640.2_BraZ1"/>
</dbReference>
<proteinExistence type="predicted"/>
<dbReference type="Pfam" id="PF08268">
    <property type="entry name" value="FBA_3"/>
    <property type="match status" value="1"/>
</dbReference>
<protein>
    <recommendedName>
        <fullName evidence="1">F-box associated beta-propeller type 3 domain-containing protein</fullName>
    </recommendedName>
</protein>
<organism evidence="2 3">
    <name type="scientific">Brassica campestris</name>
    <name type="common">Field mustard</name>
    <dbReference type="NCBI Taxonomy" id="3711"/>
    <lineage>
        <taxon>Eukaryota</taxon>
        <taxon>Viridiplantae</taxon>
        <taxon>Streptophyta</taxon>
        <taxon>Embryophyta</taxon>
        <taxon>Tracheophyta</taxon>
        <taxon>Spermatophyta</taxon>
        <taxon>Magnoliopsida</taxon>
        <taxon>eudicotyledons</taxon>
        <taxon>Gunneridae</taxon>
        <taxon>Pentapetalae</taxon>
        <taxon>rosids</taxon>
        <taxon>malvids</taxon>
        <taxon>Brassicales</taxon>
        <taxon>Brassicaceae</taxon>
        <taxon>Brassiceae</taxon>
        <taxon>Brassica</taxon>
    </lineage>
</organism>
<dbReference type="PANTHER" id="PTHR31111:SF94">
    <property type="entry name" value="E3 UBIQUITIN-PROTEIN LIGASE SGIP1"/>
    <property type="match status" value="1"/>
</dbReference>
<reference evidence="2 3" key="1">
    <citation type="submission" date="2021-07" db="EMBL/GenBank/DDBJ databases">
        <authorList>
            <consortium name="Genoscope - CEA"/>
            <person name="William W."/>
        </authorList>
    </citation>
    <scope>NUCLEOTIDE SEQUENCE [LARGE SCALE GENOMIC DNA]</scope>
</reference>
<evidence type="ECO:0000313" key="2">
    <source>
        <dbReference type="EMBL" id="CAG7898098.1"/>
    </source>
</evidence>
<dbReference type="InterPro" id="IPR013187">
    <property type="entry name" value="F-box-assoc_dom_typ3"/>
</dbReference>
<evidence type="ECO:0000313" key="3">
    <source>
        <dbReference type="Proteomes" id="UP000694005"/>
    </source>
</evidence>
<gene>
    <name evidence="2" type="ORF">BRAPAZ1V2_A08P17640.2</name>
</gene>
<accession>A0A8D9HE75</accession>
<name>A0A8D9HE75_BRACM</name>
<feature type="domain" description="F-box associated beta-propeller type 3" evidence="1">
    <location>
        <begin position="18"/>
        <end position="111"/>
    </location>
</feature>
<dbReference type="EMBL" id="LS974624">
    <property type="protein sequence ID" value="CAG7898098.1"/>
    <property type="molecule type" value="Genomic_DNA"/>
</dbReference>
<dbReference type="AlphaFoldDB" id="A0A8D9HE75"/>